<evidence type="ECO:0000313" key="2">
    <source>
        <dbReference type="Proteomes" id="UP000246316"/>
    </source>
</evidence>
<sequence length="63" mass="7169">MFNVALETIVITNKEGGEKNTAVTHVILPFVYQSDADKFILTYDAHQKLSDFAKVYRTATKLY</sequence>
<dbReference type="Pfam" id="PF24647">
    <property type="entry name" value="Phage_blade"/>
    <property type="match status" value="1"/>
</dbReference>
<dbReference type="Proteomes" id="UP000246316">
    <property type="component" value="Segment"/>
</dbReference>
<dbReference type="InterPro" id="IPR056962">
    <property type="entry name" value="Phage_blade"/>
</dbReference>
<organism evidence="1 2">
    <name type="scientific">Erwinia phage Cronus</name>
    <dbReference type="NCBI Taxonomy" id="2163633"/>
    <lineage>
        <taxon>Viruses</taxon>
        <taxon>Duplodnaviria</taxon>
        <taxon>Heunggongvirae</taxon>
        <taxon>Uroviricota</taxon>
        <taxon>Caudoviricetes</taxon>
        <taxon>Pantevenvirales</taxon>
        <taxon>Straboviridae</taxon>
        <taxon>Tevenvirinae</taxon>
        <taxon>Risoevirus</taxon>
        <taxon>Risoevirus cronus</taxon>
        <taxon>Roskildevirus cronus</taxon>
    </lineage>
</organism>
<proteinExistence type="predicted"/>
<evidence type="ECO:0000313" key="1">
    <source>
        <dbReference type="EMBL" id="AWD90359.1"/>
    </source>
</evidence>
<protein>
    <submittedName>
        <fullName evidence="1">Uncharacterized protein</fullName>
    </submittedName>
</protein>
<reference evidence="1" key="1">
    <citation type="submission" date="2018-03" db="EMBL/GenBank/DDBJ databases">
        <title>Phage therapy in agriculture - a green tech approach to combat plant pathogenic bacteria.</title>
        <authorList>
            <person name="Carstens A.B."/>
            <person name="Djurhuus A.M."/>
            <person name="Hansen L.H."/>
        </authorList>
    </citation>
    <scope>NUCLEOTIDE SEQUENCE [LARGE SCALE GENOMIC DNA]</scope>
</reference>
<dbReference type="KEGG" id="vg:65112792"/>
<accession>A0A2S1GLV8</accession>
<name>A0A2S1GLV8_9CAUD</name>
<dbReference type="GeneID" id="65112792"/>
<dbReference type="RefSeq" id="YP_010095158.1">
    <property type="nucleotide sequence ID" value="NC_055743.1"/>
</dbReference>
<keyword evidence="2" id="KW-1185">Reference proteome</keyword>
<dbReference type="EMBL" id="MH059636">
    <property type="protein sequence ID" value="AWD90359.1"/>
    <property type="molecule type" value="Genomic_DNA"/>
</dbReference>